<dbReference type="EMBL" id="CP113517">
    <property type="protein sequence ID" value="WAR44467.1"/>
    <property type="molecule type" value="Genomic_DNA"/>
</dbReference>
<evidence type="ECO:0000259" key="2">
    <source>
        <dbReference type="Pfam" id="PF01523"/>
    </source>
</evidence>
<dbReference type="PANTHER" id="PTHR43421:SF1">
    <property type="entry name" value="METALLOPROTEASE PMBA"/>
    <property type="match status" value="1"/>
</dbReference>
<dbReference type="Pfam" id="PF19290">
    <property type="entry name" value="PmbA_TldD_2nd"/>
    <property type="match status" value="1"/>
</dbReference>
<keyword evidence="5" id="KW-0482">Metalloprotease</keyword>
<keyword evidence="6" id="KW-1185">Reference proteome</keyword>
<gene>
    <name evidence="5" type="primary">pmbA</name>
    <name evidence="5" type="ORF">NM686_019270</name>
</gene>
<reference evidence="5" key="1">
    <citation type="submission" date="2022-11" db="EMBL/GenBank/DDBJ databases">
        <title>Methylomonas rapida sp. nov., Carotenoid-Producing Obligate Methanotrophs with High Growth Characteristics and Biotechnological Potential.</title>
        <authorList>
            <person name="Tikhonova E.N."/>
            <person name="Suleimanov R.Z."/>
            <person name="Miroshnikov K."/>
            <person name="Oshkin I.Y."/>
            <person name="Belova S.E."/>
            <person name="Danilova O.V."/>
            <person name="Ashikhmin A."/>
            <person name="Konopkin A."/>
            <person name="But S.Y."/>
            <person name="Khmelenina V.N."/>
            <person name="Kuznetsov N."/>
            <person name="Pimenov N.V."/>
            <person name="Dedysh S.N."/>
        </authorList>
    </citation>
    <scope>NUCLEOTIDE SEQUENCE</scope>
    <source>
        <strain evidence="5">MP1</strain>
    </source>
</reference>
<comment type="similarity">
    <text evidence="1">Belongs to the peptidase U62 family.</text>
</comment>
<name>A0ABY7GGR8_9GAMM</name>
<evidence type="ECO:0000259" key="3">
    <source>
        <dbReference type="Pfam" id="PF19289"/>
    </source>
</evidence>
<dbReference type="Gene3D" id="3.30.2290.10">
    <property type="entry name" value="PmbA/TldD superfamily"/>
    <property type="match status" value="1"/>
</dbReference>
<dbReference type="GO" id="GO:0008237">
    <property type="term" value="F:metallopeptidase activity"/>
    <property type="evidence" value="ECO:0007669"/>
    <property type="project" value="UniProtKB-KW"/>
</dbReference>
<dbReference type="Proteomes" id="UP001162780">
    <property type="component" value="Chromosome"/>
</dbReference>
<dbReference type="InterPro" id="IPR045569">
    <property type="entry name" value="Metalloprtase-TldD/E_C"/>
</dbReference>
<dbReference type="InterPro" id="IPR047657">
    <property type="entry name" value="PmbA"/>
</dbReference>
<proteinExistence type="inferred from homology"/>
<dbReference type="SUPFAM" id="SSF111283">
    <property type="entry name" value="Putative modulator of DNA gyrase, PmbA/TldD"/>
    <property type="match status" value="1"/>
</dbReference>
<dbReference type="RefSeq" id="WP_255189441.1">
    <property type="nucleotide sequence ID" value="NZ_CP113517.1"/>
</dbReference>
<feature type="domain" description="Metalloprotease TldD/E N-terminal" evidence="2">
    <location>
        <begin position="36"/>
        <end position="93"/>
    </location>
</feature>
<sequence>MQNQQEINRLKDVVQQLLDEAKQQGASAAEAACSIDNGLSVSARLGDVETVEYHCDQGIGVTVYFGQKKGTASTNDVSPDSLKETVKAACSIARYASDDEYAGLPDPDQLATDFPELDLYHPWGINAEKAIGLAIECENAARHYDAAISNSEGASVSTHQGTRVFGNSLGFLQGYQSSRHSISCSVLAGSGDAMQRDYWYSVARNAALLESAQQVGEMAAERTVARIGARSLSTRQCPVMFAPEMASGLIGALLGAISGSSLYRKSSFLLDSLDTQVMPDFVRIQEQPLLVGGLGSASYDAEGVATQARDIVKDGVLRSYILSTYSARKLGMKSTGNAGGVHNIIVEAGDNDFAGMLKLLDTGLLVTELMGQGVNRVTGDYSRGASGFWVENGVIQYPVQEITIAGNLKTMLRNVVAIGNDVDLRGNIRVGSVLLEQMAIAGE</sequence>
<feature type="domain" description="Metalloprotease TldD/E central" evidence="4">
    <location>
        <begin position="120"/>
        <end position="226"/>
    </location>
</feature>
<dbReference type="Pfam" id="PF01523">
    <property type="entry name" value="PmbA_TldD_1st"/>
    <property type="match status" value="1"/>
</dbReference>
<dbReference type="InterPro" id="IPR036059">
    <property type="entry name" value="TldD/PmbA_sf"/>
</dbReference>
<protein>
    <submittedName>
        <fullName evidence="5">Metalloprotease PmbA</fullName>
        <ecNumber evidence="5">3.4.24.-</ecNumber>
    </submittedName>
</protein>
<feature type="domain" description="Metalloprotease TldD/E C-terminal" evidence="3">
    <location>
        <begin position="234"/>
        <end position="442"/>
    </location>
</feature>
<dbReference type="InterPro" id="IPR035068">
    <property type="entry name" value="TldD/PmbA_N"/>
</dbReference>
<dbReference type="Pfam" id="PF19289">
    <property type="entry name" value="PmbA_TldD_3rd"/>
    <property type="match status" value="1"/>
</dbReference>
<accession>A0ABY7GGR8</accession>
<dbReference type="InterPro" id="IPR045570">
    <property type="entry name" value="Metalloprtase-TldD/E_cen_dom"/>
</dbReference>
<evidence type="ECO:0000313" key="6">
    <source>
        <dbReference type="Proteomes" id="UP001162780"/>
    </source>
</evidence>
<dbReference type="EC" id="3.4.24.-" evidence="5"/>
<evidence type="ECO:0000259" key="4">
    <source>
        <dbReference type="Pfam" id="PF19290"/>
    </source>
</evidence>
<keyword evidence="5" id="KW-0378">Hydrolase</keyword>
<organism evidence="5 6">
    <name type="scientific">Methylomonas rapida</name>
    <dbReference type="NCBI Taxonomy" id="2963939"/>
    <lineage>
        <taxon>Bacteria</taxon>
        <taxon>Pseudomonadati</taxon>
        <taxon>Pseudomonadota</taxon>
        <taxon>Gammaproteobacteria</taxon>
        <taxon>Methylococcales</taxon>
        <taxon>Methylococcaceae</taxon>
        <taxon>Methylomonas</taxon>
    </lineage>
</organism>
<evidence type="ECO:0000313" key="5">
    <source>
        <dbReference type="EMBL" id="WAR44467.1"/>
    </source>
</evidence>
<dbReference type="InterPro" id="IPR002510">
    <property type="entry name" value="Metalloprtase-TldD/E_N"/>
</dbReference>
<evidence type="ECO:0000256" key="1">
    <source>
        <dbReference type="ARBA" id="ARBA00005836"/>
    </source>
</evidence>
<dbReference type="PANTHER" id="PTHR43421">
    <property type="entry name" value="METALLOPROTEASE PMBA"/>
    <property type="match status" value="1"/>
</dbReference>
<dbReference type="NCBIfam" id="NF008268">
    <property type="entry name" value="PRK11040.1"/>
    <property type="match status" value="1"/>
</dbReference>
<keyword evidence="5" id="KW-0645">Protease</keyword>